<name>A0A8S3V5A8_MYTED</name>
<gene>
    <name evidence="2" type="ORF">MEDL_61764</name>
</gene>
<feature type="signal peptide" evidence="1">
    <location>
        <begin position="1"/>
        <end position="19"/>
    </location>
</feature>
<organism evidence="2 3">
    <name type="scientific">Mytilus edulis</name>
    <name type="common">Blue mussel</name>
    <dbReference type="NCBI Taxonomy" id="6550"/>
    <lineage>
        <taxon>Eukaryota</taxon>
        <taxon>Metazoa</taxon>
        <taxon>Spiralia</taxon>
        <taxon>Lophotrochozoa</taxon>
        <taxon>Mollusca</taxon>
        <taxon>Bivalvia</taxon>
        <taxon>Autobranchia</taxon>
        <taxon>Pteriomorphia</taxon>
        <taxon>Mytilida</taxon>
        <taxon>Mytiloidea</taxon>
        <taxon>Mytilidae</taxon>
        <taxon>Mytilinae</taxon>
        <taxon>Mytilus</taxon>
    </lineage>
</organism>
<evidence type="ECO:0000313" key="2">
    <source>
        <dbReference type="EMBL" id="CAG2250027.1"/>
    </source>
</evidence>
<keyword evidence="3" id="KW-1185">Reference proteome</keyword>
<feature type="chain" id="PRO_5035783789" evidence="1">
    <location>
        <begin position="20"/>
        <end position="254"/>
    </location>
</feature>
<protein>
    <submittedName>
        <fullName evidence="2">UMOD</fullName>
    </submittedName>
</protein>
<accession>A0A8S3V5A8</accession>
<dbReference type="AlphaFoldDB" id="A0A8S3V5A8"/>
<proteinExistence type="predicted"/>
<dbReference type="OrthoDB" id="10043005at2759"/>
<comment type="caution">
    <text evidence="2">The sequence shown here is derived from an EMBL/GenBank/DDBJ whole genome shotgun (WGS) entry which is preliminary data.</text>
</comment>
<reference evidence="2" key="1">
    <citation type="submission" date="2021-03" db="EMBL/GenBank/DDBJ databases">
        <authorList>
            <person name="Bekaert M."/>
        </authorList>
    </citation>
    <scope>NUCLEOTIDE SEQUENCE</scope>
</reference>
<sequence length="254" mass="28353">MLTLLFGLGGIIFLKGIICQDPCNEINHQLLKGQTRSVNYVLGQHESDECDRLFLTEGWYRVPENGNIATECPEMLRCGSLYPTWLNGTLPSRRQRLTINACQRGFIKCCQNTFPVEVQNCDDFNVFYLTTIPACPGRYCTGLDISFSVSPKVEGFISTSNTGTTDLAFRCNVMCRMRARQSSTSVPTPYNSSKEFYAGVQLEKSSFRIESGKEVNISIKSTVPVACKTFGGRMDCEIGIELFSLKRSSPKHTS</sequence>
<evidence type="ECO:0000313" key="3">
    <source>
        <dbReference type="Proteomes" id="UP000683360"/>
    </source>
</evidence>
<keyword evidence="1" id="KW-0732">Signal</keyword>
<dbReference type="EMBL" id="CAJPWZ010003027">
    <property type="protein sequence ID" value="CAG2250027.1"/>
    <property type="molecule type" value="Genomic_DNA"/>
</dbReference>
<evidence type="ECO:0000256" key="1">
    <source>
        <dbReference type="SAM" id="SignalP"/>
    </source>
</evidence>
<dbReference type="Proteomes" id="UP000683360">
    <property type="component" value="Unassembled WGS sequence"/>
</dbReference>